<name>A0AAE0LF61_9CHLO</name>
<dbReference type="GO" id="GO:0097020">
    <property type="term" value="F:COPII receptor activity"/>
    <property type="evidence" value="ECO:0007669"/>
    <property type="project" value="InterPro"/>
</dbReference>
<dbReference type="EMBL" id="LGRX02003261">
    <property type="protein sequence ID" value="KAK3282530.1"/>
    <property type="molecule type" value="Genomic_DNA"/>
</dbReference>
<gene>
    <name evidence="7" type="ORF">CYMTET_9737</name>
</gene>
<dbReference type="GO" id="GO:0030134">
    <property type="term" value="C:COPII-coated ER to Golgi transport vesicle"/>
    <property type="evidence" value="ECO:0007669"/>
    <property type="project" value="TreeGrafter"/>
</dbReference>
<evidence type="ECO:0008006" key="9">
    <source>
        <dbReference type="Google" id="ProtNLM"/>
    </source>
</evidence>
<keyword evidence="3 6" id="KW-0812">Transmembrane</keyword>
<dbReference type="GO" id="GO:0005789">
    <property type="term" value="C:endoplasmic reticulum membrane"/>
    <property type="evidence" value="ECO:0007669"/>
    <property type="project" value="TreeGrafter"/>
</dbReference>
<evidence type="ECO:0000256" key="6">
    <source>
        <dbReference type="SAM" id="Phobius"/>
    </source>
</evidence>
<dbReference type="AlphaFoldDB" id="A0AAE0LF61"/>
<keyword evidence="4 6" id="KW-1133">Transmembrane helix</keyword>
<evidence type="ECO:0000313" key="8">
    <source>
        <dbReference type="Proteomes" id="UP001190700"/>
    </source>
</evidence>
<keyword evidence="5 6" id="KW-0472">Membrane</keyword>
<dbReference type="Pfam" id="PF04148">
    <property type="entry name" value="Erv26"/>
    <property type="match status" value="1"/>
</dbReference>
<dbReference type="InterPro" id="IPR007277">
    <property type="entry name" value="Svp26/Tex261"/>
</dbReference>
<feature type="transmembrane region" description="Helical" evidence="6">
    <location>
        <begin position="6"/>
        <end position="31"/>
    </location>
</feature>
<dbReference type="Proteomes" id="UP001190700">
    <property type="component" value="Unassembled WGS sequence"/>
</dbReference>
<proteinExistence type="inferred from homology"/>
<dbReference type="GO" id="GO:0000139">
    <property type="term" value="C:Golgi membrane"/>
    <property type="evidence" value="ECO:0007669"/>
    <property type="project" value="TreeGrafter"/>
</dbReference>
<dbReference type="GO" id="GO:0006888">
    <property type="term" value="P:endoplasmic reticulum to Golgi vesicle-mediated transport"/>
    <property type="evidence" value="ECO:0007669"/>
    <property type="project" value="InterPro"/>
</dbReference>
<keyword evidence="8" id="KW-1185">Reference proteome</keyword>
<evidence type="ECO:0000313" key="7">
    <source>
        <dbReference type="EMBL" id="KAK3282530.1"/>
    </source>
</evidence>
<comment type="similarity">
    <text evidence="2">Belongs to the SVP26 family.</text>
</comment>
<feature type="transmembrane region" description="Helical" evidence="6">
    <location>
        <begin position="124"/>
        <end position="146"/>
    </location>
</feature>
<evidence type="ECO:0000256" key="4">
    <source>
        <dbReference type="ARBA" id="ARBA00022989"/>
    </source>
</evidence>
<organism evidence="7 8">
    <name type="scientific">Cymbomonas tetramitiformis</name>
    <dbReference type="NCBI Taxonomy" id="36881"/>
    <lineage>
        <taxon>Eukaryota</taxon>
        <taxon>Viridiplantae</taxon>
        <taxon>Chlorophyta</taxon>
        <taxon>Pyramimonadophyceae</taxon>
        <taxon>Pyramimonadales</taxon>
        <taxon>Pyramimonadaceae</taxon>
        <taxon>Cymbomonas</taxon>
    </lineage>
</organism>
<comment type="subcellular location">
    <subcellularLocation>
        <location evidence="1">Membrane</location>
        <topology evidence="1">Multi-pass membrane protein</topology>
    </subcellularLocation>
</comment>
<evidence type="ECO:0000256" key="2">
    <source>
        <dbReference type="ARBA" id="ARBA00008096"/>
    </source>
</evidence>
<feature type="transmembrane region" description="Helical" evidence="6">
    <location>
        <begin position="89"/>
        <end position="112"/>
    </location>
</feature>
<sequence>MLASDLVVYLGGYTFLVFLALCLATGLYYLAELVEEYASVTKKVITHCIQGVLGIHVLLLIFDEMPVSCLVTGIAAHCMYFTLLKHFPYIALTSPQFFLCCALLVANHVMWLPYFATRHYDVEYIMGFFLITVWLVPFGIFIALAANESVLPLSGGGFGSSTDISNYDDAPSSGQKGRKSRSLVVTLMDCLKRKGDGALPFIKPYLGAQKERLL</sequence>
<evidence type="ECO:0000256" key="1">
    <source>
        <dbReference type="ARBA" id="ARBA00004141"/>
    </source>
</evidence>
<protein>
    <recommendedName>
        <fullName evidence="9">Protein TEX261</fullName>
    </recommendedName>
</protein>
<evidence type="ECO:0000256" key="3">
    <source>
        <dbReference type="ARBA" id="ARBA00022692"/>
    </source>
</evidence>
<reference evidence="7 8" key="1">
    <citation type="journal article" date="2015" name="Genome Biol. Evol.">
        <title>Comparative Genomics of a Bacterivorous Green Alga Reveals Evolutionary Causalities and Consequences of Phago-Mixotrophic Mode of Nutrition.</title>
        <authorList>
            <person name="Burns J.A."/>
            <person name="Paasch A."/>
            <person name="Narechania A."/>
            <person name="Kim E."/>
        </authorList>
    </citation>
    <scope>NUCLEOTIDE SEQUENCE [LARGE SCALE GENOMIC DNA]</scope>
    <source>
        <strain evidence="7 8">PLY_AMNH</strain>
    </source>
</reference>
<dbReference type="PANTHER" id="PTHR13144">
    <property type="entry name" value="TEX261 PROTEIN"/>
    <property type="match status" value="1"/>
</dbReference>
<dbReference type="PANTHER" id="PTHR13144:SF0">
    <property type="entry name" value="PROTEIN TEX261"/>
    <property type="match status" value="1"/>
</dbReference>
<evidence type="ECO:0000256" key="5">
    <source>
        <dbReference type="ARBA" id="ARBA00023136"/>
    </source>
</evidence>
<accession>A0AAE0LF61</accession>
<comment type="caution">
    <text evidence="7">The sequence shown here is derived from an EMBL/GenBank/DDBJ whole genome shotgun (WGS) entry which is preliminary data.</text>
</comment>